<proteinExistence type="predicted"/>
<accession>A0ABT5E9X6</accession>
<evidence type="ECO:0000256" key="1">
    <source>
        <dbReference type="SAM" id="MobiDB-lite"/>
    </source>
</evidence>
<dbReference type="Proteomes" id="UP001221686">
    <property type="component" value="Unassembled WGS sequence"/>
</dbReference>
<protein>
    <submittedName>
        <fullName evidence="2">Uncharacterized protein</fullName>
    </submittedName>
</protein>
<dbReference type="EMBL" id="JAQNDL010000003">
    <property type="protein sequence ID" value="MDC0721682.1"/>
    <property type="molecule type" value="Genomic_DNA"/>
</dbReference>
<evidence type="ECO:0000313" key="2">
    <source>
        <dbReference type="EMBL" id="MDC0721682.1"/>
    </source>
</evidence>
<gene>
    <name evidence="2" type="ORF">POL25_32535</name>
</gene>
<evidence type="ECO:0000313" key="3">
    <source>
        <dbReference type="Proteomes" id="UP001221686"/>
    </source>
</evidence>
<feature type="compositionally biased region" description="Basic and acidic residues" evidence="1">
    <location>
        <begin position="26"/>
        <end position="38"/>
    </location>
</feature>
<organism evidence="2 3">
    <name type="scientific">Nannocystis bainbridge</name>
    <dbReference type="NCBI Taxonomy" id="2995303"/>
    <lineage>
        <taxon>Bacteria</taxon>
        <taxon>Pseudomonadati</taxon>
        <taxon>Myxococcota</taxon>
        <taxon>Polyangia</taxon>
        <taxon>Nannocystales</taxon>
        <taxon>Nannocystaceae</taxon>
        <taxon>Nannocystis</taxon>
    </lineage>
</organism>
<feature type="region of interest" description="Disordered" evidence="1">
    <location>
        <begin position="21"/>
        <end position="41"/>
    </location>
</feature>
<name>A0ABT5E9X6_9BACT</name>
<reference evidence="2 3" key="1">
    <citation type="submission" date="2022-11" db="EMBL/GenBank/DDBJ databases">
        <title>Minimal conservation of predation-associated metabolite biosynthetic gene clusters underscores biosynthetic potential of Myxococcota including descriptions for ten novel species: Archangium lansinium sp. nov., Myxococcus landrumus sp. nov., Nannocystis bai.</title>
        <authorList>
            <person name="Ahearne A."/>
            <person name="Stevens C."/>
            <person name="Dowd S."/>
        </authorList>
    </citation>
    <scope>NUCLEOTIDE SEQUENCE [LARGE SCALE GENOMIC DNA]</scope>
    <source>
        <strain evidence="2 3">BB15-2</strain>
    </source>
</reference>
<sequence length="154" mass="16563">MQPQIEAMAEQLVDDMVRQGPPCEQLADHPHRQGEAERGQQVGQRRGLPALELAVEHAAPLLGDPGRALLAAELPREARVGHHLPHVAVAGEQHRAVPAGQAHVRDGATLAQLGPLLGRLQRAMGAKGIVQDLFAVLGAHRDLRCQIWCLATRA</sequence>
<keyword evidence="3" id="KW-1185">Reference proteome</keyword>
<comment type="caution">
    <text evidence="2">The sequence shown here is derived from an EMBL/GenBank/DDBJ whole genome shotgun (WGS) entry which is preliminary data.</text>
</comment>